<dbReference type="Gene3D" id="1.10.260.40">
    <property type="entry name" value="lambda repressor-like DNA-binding domains"/>
    <property type="match status" value="1"/>
</dbReference>
<dbReference type="SUPFAM" id="SSF47413">
    <property type="entry name" value="lambda repressor-like DNA-binding domains"/>
    <property type="match status" value="1"/>
</dbReference>
<dbReference type="Proteomes" id="UP000192674">
    <property type="component" value="Unassembled WGS sequence"/>
</dbReference>
<dbReference type="SUPFAM" id="SSF53822">
    <property type="entry name" value="Periplasmic binding protein-like I"/>
    <property type="match status" value="1"/>
</dbReference>
<dbReference type="PANTHER" id="PTHR30146:SF153">
    <property type="entry name" value="LACTOSE OPERON REPRESSOR"/>
    <property type="match status" value="1"/>
</dbReference>
<reference evidence="5 6" key="1">
    <citation type="submission" date="2017-04" db="EMBL/GenBank/DDBJ databases">
        <authorList>
            <person name="Afonso C.L."/>
            <person name="Miller P.J."/>
            <person name="Scott M.A."/>
            <person name="Spackman E."/>
            <person name="Goraichik I."/>
            <person name="Dimitrov K.M."/>
            <person name="Suarez D.L."/>
            <person name="Swayne D.E."/>
        </authorList>
    </citation>
    <scope>NUCLEOTIDE SEQUENCE [LARGE SCALE GENOMIC DNA]</scope>
    <source>
        <strain evidence="5 6">DSM 43828</strain>
    </source>
</reference>
<organism evidence="5 6">
    <name type="scientific">Kibdelosporangium aridum</name>
    <dbReference type="NCBI Taxonomy" id="2030"/>
    <lineage>
        <taxon>Bacteria</taxon>
        <taxon>Bacillati</taxon>
        <taxon>Actinomycetota</taxon>
        <taxon>Actinomycetes</taxon>
        <taxon>Pseudonocardiales</taxon>
        <taxon>Pseudonocardiaceae</taxon>
        <taxon>Kibdelosporangium</taxon>
    </lineage>
</organism>
<dbReference type="PROSITE" id="PS00356">
    <property type="entry name" value="HTH_LACI_1"/>
    <property type="match status" value="1"/>
</dbReference>
<dbReference type="PRINTS" id="PR00036">
    <property type="entry name" value="HTHLACI"/>
</dbReference>
<keyword evidence="6" id="KW-1185">Reference proteome</keyword>
<dbReference type="PROSITE" id="PS50932">
    <property type="entry name" value="HTH_LACI_2"/>
    <property type="match status" value="1"/>
</dbReference>
<dbReference type="SMART" id="SM00354">
    <property type="entry name" value="HTH_LACI"/>
    <property type="match status" value="1"/>
</dbReference>
<dbReference type="GO" id="GO:0000976">
    <property type="term" value="F:transcription cis-regulatory region binding"/>
    <property type="evidence" value="ECO:0007669"/>
    <property type="project" value="TreeGrafter"/>
</dbReference>
<keyword evidence="2" id="KW-0238">DNA-binding</keyword>
<dbReference type="PANTHER" id="PTHR30146">
    <property type="entry name" value="LACI-RELATED TRANSCRIPTIONAL REPRESSOR"/>
    <property type="match status" value="1"/>
</dbReference>
<accession>A0A1Y5X5L8</accession>
<evidence type="ECO:0000256" key="3">
    <source>
        <dbReference type="ARBA" id="ARBA00023163"/>
    </source>
</evidence>
<dbReference type="InterPro" id="IPR000843">
    <property type="entry name" value="HTH_LacI"/>
</dbReference>
<dbReference type="OrthoDB" id="3226810at2"/>
<keyword evidence="1" id="KW-0805">Transcription regulation</keyword>
<proteinExistence type="predicted"/>
<dbReference type="AlphaFoldDB" id="A0A1Y5X5L8"/>
<dbReference type="Pfam" id="PF13377">
    <property type="entry name" value="Peripla_BP_3"/>
    <property type="match status" value="1"/>
</dbReference>
<dbReference type="RefSeq" id="WP_084425044.1">
    <property type="nucleotide sequence ID" value="NZ_FWXV01000001.1"/>
</dbReference>
<gene>
    <name evidence="5" type="ORF">SAMN05661093_01290</name>
</gene>
<name>A0A1Y5X5L8_KIBAR</name>
<dbReference type="CDD" id="cd06267">
    <property type="entry name" value="PBP1_LacI_sugar_binding-like"/>
    <property type="match status" value="1"/>
</dbReference>
<evidence type="ECO:0000256" key="1">
    <source>
        <dbReference type="ARBA" id="ARBA00023015"/>
    </source>
</evidence>
<protein>
    <submittedName>
        <fullName evidence="5">Transcriptional regulator, LacI family</fullName>
    </submittedName>
</protein>
<dbReference type="InterPro" id="IPR028082">
    <property type="entry name" value="Peripla_BP_I"/>
</dbReference>
<evidence type="ECO:0000256" key="2">
    <source>
        <dbReference type="ARBA" id="ARBA00023125"/>
    </source>
</evidence>
<dbReference type="Pfam" id="PF00356">
    <property type="entry name" value="LacI"/>
    <property type="match status" value="1"/>
</dbReference>
<dbReference type="InterPro" id="IPR046335">
    <property type="entry name" value="LacI/GalR-like_sensor"/>
</dbReference>
<dbReference type="Gene3D" id="3.40.50.2300">
    <property type="match status" value="2"/>
</dbReference>
<dbReference type="GO" id="GO:0003700">
    <property type="term" value="F:DNA-binding transcription factor activity"/>
    <property type="evidence" value="ECO:0007669"/>
    <property type="project" value="TreeGrafter"/>
</dbReference>
<dbReference type="InterPro" id="IPR010982">
    <property type="entry name" value="Lambda_DNA-bd_dom_sf"/>
</dbReference>
<sequence>MRGEFARPATLADVANRAGVSAATVSRVLNRSTLVARGTRERVEKAIHELQYVVNGHARALAAAASEVIGVVVGDMSDPFFAHIVAGVQDQTFLAGQLALVCSTGSDPMREIGQLEHLRRLRADGVILVGGSVRDAGHQRELTRLLGGFHNRGARIVLCGRPPIPDLPGACAITFDNTGGTLRLMEHLKALGHTRIGYVTGPPLRSTSTERLHGYQIAAPGHDPSLIEQGTFTRESGWAASRKLLLRNDITAIVAANDLMAAGALAAVRSAGLSVPESISVAGFDDIEFCQDTHPPLTTVRLPLREAGAMAGRIACGLDAAPPSGVIRLGADLVVRATTSRVKA</sequence>
<evidence type="ECO:0000259" key="4">
    <source>
        <dbReference type="PROSITE" id="PS50932"/>
    </source>
</evidence>
<dbReference type="EMBL" id="FWXV01000001">
    <property type="protein sequence ID" value="SMC66545.1"/>
    <property type="molecule type" value="Genomic_DNA"/>
</dbReference>
<keyword evidence="3" id="KW-0804">Transcription</keyword>
<evidence type="ECO:0000313" key="5">
    <source>
        <dbReference type="EMBL" id="SMC66545.1"/>
    </source>
</evidence>
<evidence type="ECO:0000313" key="6">
    <source>
        <dbReference type="Proteomes" id="UP000192674"/>
    </source>
</evidence>
<dbReference type="CDD" id="cd01392">
    <property type="entry name" value="HTH_LacI"/>
    <property type="match status" value="1"/>
</dbReference>
<feature type="domain" description="HTH lacI-type" evidence="4">
    <location>
        <begin position="9"/>
        <end position="63"/>
    </location>
</feature>